<dbReference type="InterPro" id="IPR003382">
    <property type="entry name" value="Flavoprotein"/>
</dbReference>
<evidence type="ECO:0000256" key="1">
    <source>
        <dbReference type="SAM" id="MobiDB-lite"/>
    </source>
</evidence>
<dbReference type="OrthoDB" id="161343at2"/>
<protein>
    <recommendedName>
        <fullName evidence="2">Flavoprotein domain-containing protein</fullName>
    </recommendedName>
</protein>
<name>A0A5Q0GYB9_SACSY</name>
<dbReference type="EMBL" id="CP034550">
    <property type="protein sequence ID" value="QFZ18675.1"/>
    <property type="molecule type" value="Genomic_DNA"/>
</dbReference>
<accession>A0A5Q0GYB9</accession>
<reference evidence="4" key="1">
    <citation type="journal article" date="2021" name="Curr. Microbiol.">
        <title>Complete genome of nocamycin-producing strain Saccharothrix syringae NRRL B-16468 reveals the biosynthetic potential for secondary metabolites.</title>
        <authorList>
            <person name="Mo X."/>
            <person name="Yang S."/>
        </authorList>
    </citation>
    <scope>NUCLEOTIDE SEQUENCE [LARGE SCALE GENOMIC DNA]</scope>
    <source>
        <strain evidence="4">ATCC 51364 / DSM 43886 / JCM 6844 / KCTC 9398 / NBRC 14523 / NRRL B-16468 / INA 2240</strain>
    </source>
</reference>
<feature type="compositionally biased region" description="Basic residues" evidence="1">
    <location>
        <begin position="309"/>
        <end position="322"/>
    </location>
</feature>
<dbReference type="AlphaFoldDB" id="A0A5Q0GYB9"/>
<keyword evidence="4" id="KW-1185">Reference proteome</keyword>
<evidence type="ECO:0000313" key="4">
    <source>
        <dbReference type="Proteomes" id="UP000325787"/>
    </source>
</evidence>
<feature type="domain" description="Flavoprotein" evidence="2">
    <location>
        <begin position="10"/>
        <end position="127"/>
    </location>
</feature>
<dbReference type="Proteomes" id="UP000325787">
    <property type="component" value="Chromosome"/>
</dbReference>
<feature type="compositionally biased region" description="Basic residues" evidence="1">
    <location>
        <begin position="192"/>
        <end position="207"/>
    </location>
</feature>
<sequence>MSDPSRWLYLVVSAAPPVLGVGRAISLLDAQGWRVCLVATPTAATWIDLDDLAARTGCLTRCAALPPGRQDSLPRAEAVLAAPMTFNSINKWAGGISDCLALGVLNELLSADVPILAVPCVKPLLRRHPAYQPGVDVLTAAGVTFLDPDTVTTRTDDGLAAFRWVEITAELQGCTGRRPGSAGRGAVPHPVRLGRQHDRRQRRRPGPSHRGDRGAVGAPFRAIDDACALLHALQGDGTPSTPPRPAEAPWPTPSDSRPPPSSRSPKWRASRPTATHPESPRLHRTGRDGPVDGARPHPRCGRPLTGAARRARRCSRHRAHGR</sequence>
<dbReference type="GO" id="GO:0003824">
    <property type="term" value="F:catalytic activity"/>
    <property type="evidence" value="ECO:0007669"/>
    <property type="project" value="InterPro"/>
</dbReference>
<feature type="region of interest" description="Disordered" evidence="1">
    <location>
        <begin position="233"/>
        <end position="322"/>
    </location>
</feature>
<evidence type="ECO:0000259" key="2">
    <source>
        <dbReference type="Pfam" id="PF02441"/>
    </source>
</evidence>
<organism evidence="3 4">
    <name type="scientific">Saccharothrix syringae</name>
    <name type="common">Nocardiopsis syringae</name>
    <dbReference type="NCBI Taxonomy" id="103733"/>
    <lineage>
        <taxon>Bacteria</taxon>
        <taxon>Bacillati</taxon>
        <taxon>Actinomycetota</taxon>
        <taxon>Actinomycetes</taxon>
        <taxon>Pseudonocardiales</taxon>
        <taxon>Pseudonocardiaceae</taxon>
        <taxon>Saccharothrix</taxon>
    </lineage>
</organism>
<proteinExistence type="predicted"/>
<gene>
    <name evidence="3" type="ORF">EKG83_15455</name>
</gene>
<feature type="region of interest" description="Disordered" evidence="1">
    <location>
        <begin position="174"/>
        <end position="217"/>
    </location>
</feature>
<dbReference type="InterPro" id="IPR036551">
    <property type="entry name" value="Flavin_trans-like"/>
</dbReference>
<dbReference type="Pfam" id="PF02441">
    <property type="entry name" value="Flavoprotein"/>
    <property type="match status" value="1"/>
</dbReference>
<dbReference type="KEGG" id="ssyi:EKG83_15455"/>
<feature type="compositionally biased region" description="Basic and acidic residues" evidence="1">
    <location>
        <begin position="278"/>
        <end position="290"/>
    </location>
</feature>
<dbReference type="SUPFAM" id="SSF52507">
    <property type="entry name" value="Homo-oligomeric flavin-containing Cys decarboxylases, HFCD"/>
    <property type="match status" value="1"/>
</dbReference>
<feature type="compositionally biased region" description="Pro residues" evidence="1">
    <location>
        <begin position="240"/>
        <end position="262"/>
    </location>
</feature>
<dbReference type="Gene3D" id="3.40.50.1950">
    <property type="entry name" value="Flavin prenyltransferase-like"/>
    <property type="match status" value="1"/>
</dbReference>
<evidence type="ECO:0000313" key="3">
    <source>
        <dbReference type="EMBL" id="QFZ18675.1"/>
    </source>
</evidence>